<organism evidence="2 3">
    <name type="scientific">Aerophototrophica crusticola</name>
    <dbReference type="NCBI Taxonomy" id="1709002"/>
    <lineage>
        <taxon>Bacteria</taxon>
        <taxon>Pseudomonadati</taxon>
        <taxon>Pseudomonadota</taxon>
        <taxon>Alphaproteobacteria</taxon>
        <taxon>Rhodospirillales</taxon>
        <taxon>Rhodospirillaceae</taxon>
        <taxon>Aerophototrophica</taxon>
    </lineage>
</organism>
<name>A0A858RBM5_9PROT</name>
<dbReference type="KEGG" id="acru:HHL28_17165"/>
<accession>A0A858RBM5</accession>
<sequence length="174" mass="19617">MAGLTTPVLATLGTLNNIRRTATAVRSLRGSGGRDRGDDDALLGQAQELERRSLAEEQAEEQRTQSEELQRESDRIALEAAEDERRRQRALRRAVGRTRAQLGGQGISTADGSGEAILLGLARQDQEDRDTARQLDTLRRKALTDRDQSLTRRNLLERTRLEERQRLERLARGY</sequence>
<dbReference type="AlphaFoldDB" id="A0A858RBM5"/>
<evidence type="ECO:0000256" key="1">
    <source>
        <dbReference type="SAM" id="MobiDB-lite"/>
    </source>
</evidence>
<evidence type="ECO:0000313" key="2">
    <source>
        <dbReference type="EMBL" id="QJE74562.1"/>
    </source>
</evidence>
<feature type="compositionally biased region" description="Basic and acidic residues" evidence="1">
    <location>
        <begin position="48"/>
        <end position="77"/>
    </location>
</feature>
<protein>
    <submittedName>
        <fullName evidence="2">Uncharacterized protein</fullName>
    </submittedName>
</protein>
<dbReference type="Proteomes" id="UP000501891">
    <property type="component" value="Chromosome"/>
</dbReference>
<evidence type="ECO:0000313" key="3">
    <source>
        <dbReference type="Proteomes" id="UP000501891"/>
    </source>
</evidence>
<proteinExistence type="predicted"/>
<feature type="compositionally biased region" description="Basic residues" evidence="1">
    <location>
        <begin position="87"/>
        <end position="96"/>
    </location>
</feature>
<dbReference type="EMBL" id="CP051775">
    <property type="protein sequence ID" value="QJE74562.1"/>
    <property type="molecule type" value="Genomic_DNA"/>
</dbReference>
<gene>
    <name evidence="2" type="ORF">HHL28_17165</name>
</gene>
<reference evidence="2" key="1">
    <citation type="submission" date="2020-04" db="EMBL/GenBank/DDBJ databases">
        <title>A desert anoxygenic phototrophic bacterium fixes CO2 using RubisCO under aerobic conditions.</title>
        <authorList>
            <person name="Tang K."/>
        </authorList>
    </citation>
    <scope>NUCLEOTIDE SEQUENCE [LARGE SCALE GENOMIC DNA]</scope>
    <source>
        <strain evidence="2">MIMtkB3</strain>
    </source>
</reference>
<feature type="region of interest" description="Disordered" evidence="1">
    <location>
        <begin position="27"/>
        <end position="108"/>
    </location>
</feature>
<keyword evidence="3" id="KW-1185">Reference proteome</keyword>